<dbReference type="EMBL" id="UINC01140141">
    <property type="protein sequence ID" value="SVD27112.1"/>
    <property type="molecule type" value="Genomic_DNA"/>
</dbReference>
<evidence type="ECO:0000256" key="8">
    <source>
        <dbReference type="ARBA" id="ARBA00023136"/>
    </source>
</evidence>
<dbReference type="Gene3D" id="1.10.3720.10">
    <property type="entry name" value="MetI-like"/>
    <property type="match status" value="1"/>
</dbReference>
<dbReference type="AlphaFoldDB" id="A0A382TZG1"/>
<evidence type="ECO:0000256" key="7">
    <source>
        <dbReference type="ARBA" id="ARBA00022989"/>
    </source>
</evidence>
<name>A0A382TZG1_9ZZZZ</name>
<feature type="transmembrane region" description="Helical" evidence="10">
    <location>
        <begin position="12"/>
        <end position="32"/>
    </location>
</feature>
<evidence type="ECO:0000256" key="3">
    <source>
        <dbReference type="ARBA" id="ARBA00022448"/>
    </source>
</evidence>
<dbReference type="SUPFAM" id="SSF161098">
    <property type="entry name" value="MetI-like"/>
    <property type="match status" value="1"/>
</dbReference>
<dbReference type="InterPro" id="IPR050809">
    <property type="entry name" value="UgpAE/MalFG_permease"/>
</dbReference>
<evidence type="ECO:0000256" key="9">
    <source>
        <dbReference type="ARBA" id="ARBA00040780"/>
    </source>
</evidence>
<dbReference type="Pfam" id="PF00528">
    <property type="entry name" value="BPD_transp_1"/>
    <property type="match status" value="1"/>
</dbReference>
<reference evidence="12" key="1">
    <citation type="submission" date="2018-05" db="EMBL/GenBank/DDBJ databases">
        <authorList>
            <person name="Lanie J.A."/>
            <person name="Ng W.-L."/>
            <person name="Kazmierczak K.M."/>
            <person name="Andrzejewski T.M."/>
            <person name="Davidsen T.M."/>
            <person name="Wayne K.J."/>
            <person name="Tettelin H."/>
            <person name="Glass J.I."/>
            <person name="Rusch D."/>
            <person name="Podicherti R."/>
            <person name="Tsui H.-C.T."/>
            <person name="Winkler M.E."/>
        </authorList>
    </citation>
    <scope>NUCLEOTIDE SEQUENCE</scope>
</reference>
<dbReference type="PANTHER" id="PTHR43227">
    <property type="entry name" value="BLL4140 PROTEIN"/>
    <property type="match status" value="1"/>
</dbReference>
<dbReference type="InterPro" id="IPR035906">
    <property type="entry name" value="MetI-like_sf"/>
</dbReference>
<evidence type="ECO:0000256" key="5">
    <source>
        <dbReference type="ARBA" id="ARBA00022519"/>
    </source>
</evidence>
<feature type="transmembrane region" description="Helical" evidence="10">
    <location>
        <begin position="105"/>
        <end position="127"/>
    </location>
</feature>
<evidence type="ECO:0000256" key="6">
    <source>
        <dbReference type="ARBA" id="ARBA00022692"/>
    </source>
</evidence>
<dbReference type="PANTHER" id="PTHR43227:SF9">
    <property type="entry name" value="SN-GLYCEROL-3-PHOSPHATE TRANSPORT SYSTEM PERMEASE PROTEIN UGPA"/>
    <property type="match status" value="1"/>
</dbReference>
<feature type="non-terminal residue" evidence="12">
    <location>
        <position position="274"/>
    </location>
</feature>
<sequence length="274" mass="30362">MERRVFFPGWGVPILLLLPQLLITFVFFLWPASQAVYQSFLLEDAFGLSSNFVWFENYSELLDDPHYLGSFQTTLIFCIATAGIALGLGLLFAGVTDWIIRGTMVYQTLLIWPYAVAPALAGALWYFMFNPSLGIIAYLLQGLGYDWNHYLNGPEALVLVIVASIWKQISYNFLFFLAGLQAIPRSLIEAAAIDGSGPVKRFRTIILPLLSPTVFFLIVMNSVYAFFDTFGVIHATTDGGPYQATSTLVFKVYNTGFIGQDLGGSAAQSVILMI</sequence>
<dbReference type="PROSITE" id="PS50928">
    <property type="entry name" value="ABC_TM1"/>
    <property type="match status" value="1"/>
</dbReference>
<evidence type="ECO:0000259" key="11">
    <source>
        <dbReference type="PROSITE" id="PS50928"/>
    </source>
</evidence>
<keyword evidence="7 10" id="KW-1133">Transmembrane helix</keyword>
<evidence type="ECO:0000256" key="10">
    <source>
        <dbReference type="SAM" id="Phobius"/>
    </source>
</evidence>
<keyword evidence="6 10" id="KW-0812">Transmembrane</keyword>
<dbReference type="InterPro" id="IPR000515">
    <property type="entry name" value="MetI-like"/>
</dbReference>
<evidence type="ECO:0000256" key="1">
    <source>
        <dbReference type="ARBA" id="ARBA00004429"/>
    </source>
</evidence>
<dbReference type="GO" id="GO:0055085">
    <property type="term" value="P:transmembrane transport"/>
    <property type="evidence" value="ECO:0007669"/>
    <property type="project" value="InterPro"/>
</dbReference>
<keyword evidence="5" id="KW-0997">Cell inner membrane</keyword>
<keyword evidence="8 10" id="KW-0472">Membrane</keyword>
<gene>
    <name evidence="12" type="ORF">METZ01_LOCUS379966</name>
</gene>
<comment type="subcellular location">
    <subcellularLocation>
        <location evidence="1">Cell inner membrane</location>
        <topology evidence="1">Multi-pass membrane protein</topology>
    </subcellularLocation>
</comment>
<feature type="transmembrane region" description="Helical" evidence="10">
    <location>
        <begin position="205"/>
        <end position="227"/>
    </location>
</feature>
<accession>A0A382TZG1</accession>
<evidence type="ECO:0000313" key="12">
    <source>
        <dbReference type="EMBL" id="SVD27112.1"/>
    </source>
</evidence>
<organism evidence="12">
    <name type="scientific">marine metagenome</name>
    <dbReference type="NCBI Taxonomy" id="408172"/>
    <lineage>
        <taxon>unclassified sequences</taxon>
        <taxon>metagenomes</taxon>
        <taxon>ecological metagenomes</taxon>
    </lineage>
</organism>
<evidence type="ECO:0000256" key="2">
    <source>
        <dbReference type="ARBA" id="ARBA00011557"/>
    </source>
</evidence>
<dbReference type="GO" id="GO:0005886">
    <property type="term" value="C:plasma membrane"/>
    <property type="evidence" value="ECO:0007669"/>
    <property type="project" value="UniProtKB-SubCell"/>
</dbReference>
<comment type="subunit">
    <text evidence="2">The complex is composed of two ATP-binding proteins (UgpC), two transmembrane proteins (UgpA and UgpE) and a solute-binding protein (UgpB).</text>
</comment>
<keyword evidence="4" id="KW-1003">Cell membrane</keyword>
<feature type="transmembrane region" description="Helical" evidence="10">
    <location>
        <begin position="71"/>
        <end position="93"/>
    </location>
</feature>
<feature type="domain" description="ABC transmembrane type-1" evidence="11">
    <location>
        <begin position="71"/>
        <end position="274"/>
    </location>
</feature>
<protein>
    <recommendedName>
        <fullName evidence="9">sn-glycerol-3-phosphate transport system permease protein UgpA</fullName>
    </recommendedName>
</protein>
<keyword evidence="3" id="KW-0813">Transport</keyword>
<evidence type="ECO:0000256" key="4">
    <source>
        <dbReference type="ARBA" id="ARBA00022475"/>
    </source>
</evidence>
<dbReference type="NCBIfam" id="NF007852">
    <property type="entry name" value="PRK10561.1"/>
    <property type="match status" value="1"/>
</dbReference>
<dbReference type="CDD" id="cd06261">
    <property type="entry name" value="TM_PBP2"/>
    <property type="match status" value="1"/>
</dbReference>
<proteinExistence type="predicted"/>